<dbReference type="Pfam" id="PF01979">
    <property type="entry name" value="Amidohydro_1"/>
    <property type="match status" value="1"/>
</dbReference>
<dbReference type="SUPFAM" id="SSF51338">
    <property type="entry name" value="Composite domain of metallo-dependent hydrolases"/>
    <property type="match status" value="1"/>
</dbReference>
<gene>
    <name evidence="3" type="ORF">P154DRAFT_536148</name>
</gene>
<dbReference type="PANTHER" id="PTHR43794">
    <property type="entry name" value="AMINOHYDROLASE SSNA-RELATED"/>
    <property type="match status" value="1"/>
</dbReference>
<dbReference type="GO" id="GO:0016810">
    <property type="term" value="F:hydrolase activity, acting on carbon-nitrogen (but not peptide) bonds"/>
    <property type="evidence" value="ECO:0007669"/>
    <property type="project" value="InterPro"/>
</dbReference>
<feature type="domain" description="Amidohydrolase-related" evidence="2">
    <location>
        <begin position="55"/>
        <end position="433"/>
    </location>
</feature>
<dbReference type="InterPro" id="IPR050287">
    <property type="entry name" value="MTA/SAH_deaminase"/>
</dbReference>
<protein>
    <submittedName>
        <fullName evidence="3">Metallo-dependent hydrolase</fullName>
    </submittedName>
</protein>
<evidence type="ECO:0000256" key="1">
    <source>
        <dbReference type="ARBA" id="ARBA00022801"/>
    </source>
</evidence>
<keyword evidence="1 3" id="KW-0378">Hydrolase</keyword>
<accession>A0A6A5W9L9</accession>
<dbReference type="Proteomes" id="UP000799779">
    <property type="component" value="Unassembled WGS sequence"/>
</dbReference>
<sequence>MSILLKNGVALLHDADDHVVPTQTSILIQDGKIAKIGRDIEQHEDVEVIDCTDKIISPGFIDTHHHGWQTQLKGRHANELLFTYMASGNAQSFQYSPTATYYGQLAGMLEAINCGTTTVLDHAHMTYSPAHAHHAISATASSGIRSIFCYAPIMRMQSFNPLTPHPNPMEDWVMQTFSSLAAQGPWGNSRVTLGFAFDLFFLPPSMLQDIFAKVAEAGTKTITAHYVCLPQLGGKYYQSLPQNLQDLGLLDSRWVFSHANGCEKQHIDLIKSAGAHISSTPSTELSMAMGRSLCFDASFASPDKPCPGAQDIASLGVDCHSFNSGSVVDEARLGLHNARSHYNEHFLSTFTTTRVLPNSLSVEAAFNLATIKGAKALRLEKEIGRIAVGMKADFAIFDALSPSLVAAAQQDPVAAIILHSSPADVEIVVVDGVVRKRGGKLVAVGVDKEIVGKERLEWSEIAREVVRSREEIQAEIEKIDFGELESSLMKMFHLDERVFVKGV</sequence>
<dbReference type="EMBL" id="ML977602">
    <property type="protein sequence ID" value="KAF1998600.1"/>
    <property type="molecule type" value="Genomic_DNA"/>
</dbReference>
<evidence type="ECO:0000259" key="2">
    <source>
        <dbReference type="Pfam" id="PF01979"/>
    </source>
</evidence>
<reference evidence="3" key="1">
    <citation type="journal article" date="2020" name="Stud. Mycol.">
        <title>101 Dothideomycetes genomes: a test case for predicting lifestyles and emergence of pathogens.</title>
        <authorList>
            <person name="Haridas S."/>
            <person name="Albert R."/>
            <person name="Binder M."/>
            <person name="Bloem J."/>
            <person name="Labutti K."/>
            <person name="Salamov A."/>
            <person name="Andreopoulos B."/>
            <person name="Baker S."/>
            <person name="Barry K."/>
            <person name="Bills G."/>
            <person name="Bluhm B."/>
            <person name="Cannon C."/>
            <person name="Castanera R."/>
            <person name="Culley D."/>
            <person name="Daum C."/>
            <person name="Ezra D."/>
            <person name="Gonzalez J."/>
            <person name="Henrissat B."/>
            <person name="Kuo A."/>
            <person name="Liang C."/>
            <person name="Lipzen A."/>
            <person name="Lutzoni F."/>
            <person name="Magnuson J."/>
            <person name="Mondo S."/>
            <person name="Nolan M."/>
            <person name="Ohm R."/>
            <person name="Pangilinan J."/>
            <person name="Park H.-J."/>
            <person name="Ramirez L."/>
            <person name="Alfaro M."/>
            <person name="Sun H."/>
            <person name="Tritt A."/>
            <person name="Yoshinaga Y."/>
            <person name="Zwiers L.-H."/>
            <person name="Turgeon B."/>
            <person name="Goodwin S."/>
            <person name="Spatafora J."/>
            <person name="Crous P."/>
            <person name="Grigoriev I."/>
        </authorList>
    </citation>
    <scope>NUCLEOTIDE SEQUENCE</scope>
    <source>
        <strain evidence="3">CBS 123094</strain>
    </source>
</reference>
<dbReference type="Gene3D" id="2.30.40.10">
    <property type="entry name" value="Urease, subunit C, domain 1"/>
    <property type="match status" value="1"/>
</dbReference>
<name>A0A6A5W9L9_9PLEO</name>
<dbReference type="InterPro" id="IPR006680">
    <property type="entry name" value="Amidohydro-rel"/>
</dbReference>
<dbReference type="OrthoDB" id="194468at2759"/>
<dbReference type="AlphaFoldDB" id="A0A6A5W9L9"/>
<dbReference type="SUPFAM" id="SSF51556">
    <property type="entry name" value="Metallo-dependent hydrolases"/>
    <property type="match status" value="1"/>
</dbReference>
<dbReference type="PANTHER" id="PTHR43794:SF11">
    <property type="entry name" value="AMIDOHYDROLASE-RELATED DOMAIN-CONTAINING PROTEIN"/>
    <property type="match status" value="1"/>
</dbReference>
<dbReference type="InterPro" id="IPR032466">
    <property type="entry name" value="Metal_Hydrolase"/>
</dbReference>
<keyword evidence="4" id="KW-1185">Reference proteome</keyword>
<dbReference type="Gene3D" id="3.20.20.140">
    <property type="entry name" value="Metal-dependent hydrolases"/>
    <property type="match status" value="1"/>
</dbReference>
<proteinExistence type="predicted"/>
<evidence type="ECO:0000313" key="3">
    <source>
        <dbReference type="EMBL" id="KAF1998600.1"/>
    </source>
</evidence>
<evidence type="ECO:0000313" key="4">
    <source>
        <dbReference type="Proteomes" id="UP000799779"/>
    </source>
</evidence>
<organism evidence="3 4">
    <name type="scientific">Amniculicola lignicola CBS 123094</name>
    <dbReference type="NCBI Taxonomy" id="1392246"/>
    <lineage>
        <taxon>Eukaryota</taxon>
        <taxon>Fungi</taxon>
        <taxon>Dikarya</taxon>
        <taxon>Ascomycota</taxon>
        <taxon>Pezizomycotina</taxon>
        <taxon>Dothideomycetes</taxon>
        <taxon>Pleosporomycetidae</taxon>
        <taxon>Pleosporales</taxon>
        <taxon>Amniculicolaceae</taxon>
        <taxon>Amniculicola</taxon>
    </lineage>
</organism>
<dbReference type="InterPro" id="IPR011059">
    <property type="entry name" value="Metal-dep_hydrolase_composite"/>
</dbReference>